<gene>
    <name evidence="1" type="ORF">FC695_16290</name>
</gene>
<reference evidence="1 2" key="1">
    <citation type="journal article" date="2019" name="Environ. Microbiol.">
        <title>An active ?-lactamase is a part of an orchestrated cell wall stress resistance network of Bacillus subtilis and related rhizosphere species.</title>
        <authorList>
            <person name="Bucher T."/>
            <person name="Keren-Paz A."/>
            <person name="Hausser J."/>
            <person name="Olender T."/>
            <person name="Cytryn E."/>
            <person name="Kolodkin-Gal I."/>
        </authorList>
    </citation>
    <scope>NUCLEOTIDE SEQUENCE [LARGE SCALE GENOMIC DNA]</scope>
    <source>
        <strain evidence="1 2">I32</strain>
    </source>
</reference>
<dbReference type="AlphaFoldDB" id="A0A9X9A934"/>
<accession>A0A9X9A934</accession>
<dbReference type="Pfam" id="PF02669">
    <property type="entry name" value="KdpC"/>
    <property type="match status" value="1"/>
</dbReference>
<dbReference type="GO" id="GO:0016020">
    <property type="term" value="C:membrane"/>
    <property type="evidence" value="ECO:0007669"/>
    <property type="project" value="InterPro"/>
</dbReference>
<dbReference type="InterPro" id="IPR003820">
    <property type="entry name" value="KdpC"/>
</dbReference>
<sequence>KLTNIPKEKLNQLIKDQTEGAALGLFGETCVNVLKLNLALQKLMK</sequence>
<dbReference type="GO" id="GO:0008556">
    <property type="term" value="F:P-type potassium transmembrane transporter activity"/>
    <property type="evidence" value="ECO:0007669"/>
    <property type="project" value="InterPro"/>
</dbReference>
<feature type="non-terminal residue" evidence="1">
    <location>
        <position position="1"/>
    </location>
</feature>
<comment type="caution">
    <text evidence="1">The sequence shown here is derived from an EMBL/GenBank/DDBJ whole genome shotgun (WGS) entry which is preliminary data.</text>
</comment>
<evidence type="ECO:0000313" key="2">
    <source>
        <dbReference type="Proteomes" id="UP000308444"/>
    </source>
</evidence>
<organism evidence="1 2">
    <name type="scientific">Bacillus cereus</name>
    <dbReference type="NCBI Taxonomy" id="1396"/>
    <lineage>
        <taxon>Bacteria</taxon>
        <taxon>Bacillati</taxon>
        <taxon>Bacillota</taxon>
        <taxon>Bacilli</taxon>
        <taxon>Bacillales</taxon>
        <taxon>Bacillaceae</taxon>
        <taxon>Bacillus</taxon>
        <taxon>Bacillus cereus group</taxon>
    </lineage>
</organism>
<name>A0A9X9A934_BACCE</name>
<dbReference type="Proteomes" id="UP000308444">
    <property type="component" value="Unassembled WGS sequence"/>
</dbReference>
<protein>
    <submittedName>
        <fullName evidence="1">Potassium-transporting ATPase subunit C</fullName>
    </submittedName>
</protein>
<proteinExistence type="predicted"/>
<dbReference type="EMBL" id="SZOH01001038">
    <property type="protein sequence ID" value="TKJ02551.1"/>
    <property type="molecule type" value="Genomic_DNA"/>
</dbReference>
<evidence type="ECO:0000313" key="1">
    <source>
        <dbReference type="EMBL" id="TKJ02551.1"/>
    </source>
</evidence>